<feature type="transmembrane region" description="Helical" evidence="1">
    <location>
        <begin position="15"/>
        <end position="34"/>
    </location>
</feature>
<sequence length="66" mass="7694">MLREISSPAFFRLKFVPVLLCHLYYSFVSAGWRARQTRTVIRKSAVLVCLFYLKAEIMVIKNRAGK</sequence>
<comment type="caution">
    <text evidence="2">The sequence shown here is derived from an EMBL/GenBank/DDBJ whole genome shotgun (WGS) entry which is preliminary data.</text>
</comment>
<reference evidence="2" key="1">
    <citation type="submission" date="2018-07" db="EMBL/GenBank/DDBJ databases">
        <authorList>
            <person name="Ashton P.M."/>
            <person name="Dallman T."/>
            <person name="Nair S."/>
            <person name="De Pinna E."/>
            <person name="Peters T."/>
            <person name="Grant K."/>
        </authorList>
    </citation>
    <scope>NUCLEOTIDE SEQUENCE</scope>
    <source>
        <strain evidence="2">296838</strain>
    </source>
</reference>
<proteinExistence type="predicted"/>
<name>A0A5U8SW35_SALET</name>
<keyword evidence="1" id="KW-0472">Membrane</keyword>
<dbReference type="EMBL" id="AAGUAT010000276">
    <property type="protein sequence ID" value="EBR9859580.1"/>
    <property type="molecule type" value="Genomic_DNA"/>
</dbReference>
<keyword evidence="1" id="KW-1133">Transmembrane helix</keyword>
<protein>
    <submittedName>
        <fullName evidence="2">Uncharacterized protein</fullName>
    </submittedName>
</protein>
<keyword evidence="1" id="KW-0812">Transmembrane</keyword>
<evidence type="ECO:0000256" key="1">
    <source>
        <dbReference type="SAM" id="Phobius"/>
    </source>
</evidence>
<gene>
    <name evidence="2" type="ORF">DS524_27980</name>
</gene>
<accession>A0A5U8SW35</accession>
<dbReference type="AlphaFoldDB" id="A0A5U8SW35"/>
<evidence type="ECO:0000313" key="2">
    <source>
        <dbReference type="EMBL" id="EBR9859580.1"/>
    </source>
</evidence>
<organism evidence="2">
    <name type="scientific">Salmonella enterica subsp. enterica serovar Chester</name>
    <dbReference type="NCBI Taxonomy" id="149386"/>
    <lineage>
        <taxon>Bacteria</taxon>
        <taxon>Pseudomonadati</taxon>
        <taxon>Pseudomonadota</taxon>
        <taxon>Gammaproteobacteria</taxon>
        <taxon>Enterobacterales</taxon>
        <taxon>Enterobacteriaceae</taxon>
        <taxon>Salmonella</taxon>
    </lineage>
</organism>